<dbReference type="Proteomes" id="UP000050525">
    <property type="component" value="Unassembled WGS sequence"/>
</dbReference>
<keyword evidence="1" id="KW-0472">Membrane</keyword>
<dbReference type="Gene3D" id="2.60.40.10">
    <property type="entry name" value="Immunoglobulins"/>
    <property type="match status" value="1"/>
</dbReference>
<reference evidence="3 4" key="1">
    <citation type="journal article" date="2012" name="Genome Biol.">
        <title>Sequencing three crocodilian genomes to illuminate the evolution of archosaurs and amniotes.</title>
        <authorList>
            <person name="St John J.A."/>
            <person name="Braun E.L."/>
            <person name="Isberg S.R."/>
            <person name="Miles L.G."/>
            <person name="Chong A.Y."/>
            <person name="Gongora J."/>
            <person name="Dalzell P."/>
            <person name="Moran C."/>
            <person name="Bed'hom B."/>
            <person name="Abzhanov A."/>
            <person name="Burgess S.C."/>
            <person name="Cooksey A.M."/>
            <person name="Castoe T.A."/>
            <person name="Crawford N.G."/>
            <person name="Densmore L.D."/>
            <person name="Drew J.C."/>
            <person name="Edwards S.V."/>
            <person name="Faircloth B.C."/>
            <person name="Fujita M.K."/>
            <person name="Greenwold M.J."/>
            <person name="Hoffmann F.G."/>
            <person name="Howard J.M."/>
            <person name="Iguchi T."/>
            <person name="Janes D.E."/>
            <person name="Khan S.Y."/>
            <person name="Kohno S."/>
            <person name="de Koning A.J."/>
            <person name="Lance S.L."/>
            <person name="McCarthy F.M."/>
            <person name="McCormack J.E."/>
            <person name="Merchant M.E."/>
            <person name="Peterson D.G."/>
            <person name="Pollock D.D."/>
            <person name="Pourmand N."/>
            <person name="Raney B.J."/>
            <person name="Roessler K.A."/>
            <person name="Sanford J.R."/>
            <person name="Sawyer R.H."/>
            <person name="Schmidt C.J."/>
            <person name="Triplett E.W."/>
            <person name="Tuberville T.D."/>
            <person name="Venegas-Anaya M."/>
            <person name="Howard J.T."/>
            <person name="Jarvis E.D."/>
            <person name="Guillette L.J.Jr."/>
            <person name="Glenn T.C."/>
            <person name="Green R.E."/>
            <person name="Ray D.A."/>
        </authorList>
    </citation>
    <scope>NUCLEOTIDE SEQUENCE [LARGE SCALE GENOMIC DNA]</scope>
    <source>
        <strain evidence="3">KSC_2009_1</strain>
    </source>
</reference>
<keyword evidence="4" id="KW-1185">Reference proteome</keyword>
<accession>A0A151MVF6</accession>
<dbReference type="EMBL" id="AKHW03004921">
    <property type="protein sequence ID" value="KYO28467.1"/>
    <property type="molecule type" value="Genomic_DNA"/>
</dbReference>
<dbReference type="AlphaFoldDB" id="A0A151MVF6"/>
<evidence type="ECO:0000313" key="3">
    <source>
        <dbReference type="EMBL" id="KYO28467.1"/>
    </source>
</evidence>
<feature type="transmembrane region" description="Helical" evidence="1">
    <location>
        <begin position="61"/>
        <end position="83"/>
    </location>
</feature>
<dbReference type="InterPro" id="IPR013783">
    <property type="entry name" value="Ig-like_fold"/>
</dbReference>
<comment type="caution">
    <text evidence="3">The sequence shown here is derived from an EMBL/GenBank/DDBJ whole genome shotgun (WGS) entry which is preliminary data.</text>
</comment>
<evidence type="ECO:0000313" key="4">
    <source>
        <dbReference type="Proteomes" id="UP000050525"/>
    </source>
</evidence>
<gene>
    <name evidence="3" type="ORF">Y1Q_0010428</name>
</gene>
<evidence type="ECO:0000256" key="1">
    <source>
        <dbReference type="SAM" id="Phobius"/>
    </source>
</evidence>
<dbReference type="InterPro" id="IPR036179">
    <property type="entry name" value="Ig-like_dom_sf"/>
</dbReference>
<keyword evidence="1" id="KW-0812">Transmembrane</keyword>
<dbReference type="PROSITE" id="PS50835">
    <property type="entry name" value="IG_LIKE"/>
    <property type="match status" value="1"/>
</dbReference>
<keyword evidence="1" id="KW-1133">Transmembrane helix</keyword>
<organism evidence="3 4">
    <name type="scientific">Alligator mississippiensis</name>
    <name type="common">American alligator</name>
    <dbReference type="NCBI Taxonomy" id="8496"/>
    <lineage>
        <taxon>Eukaryota</taxon>
        <taxon>Metazoa</taxon>
        <taxon>Chordata</taxon>
        <taxon>Craniata</taxon>
        <taxon>Vertebrata</taxon>
        <taxon>Euteleostomi</taxon>
        <taxon>Archelosauria</taxon>
        <taxon>Archosauria</taxon>
        <taxon>Crocodylia</taxon>
        <taxon>Alligatoridae</taxon>
        <taxon>Alligatorinae</taxon>
        <taxon>Alligator</taxon>
    </lineage>
</organism>
<protein>
    <recommendedName>
        <fullName evidence="2">Ig-like domain-containing protein</fullName>
    </recommendedName>
</protein>
<proteinExistence type="predicted"/>
<evidence type="ECO:0000259" key="2">
    <source>
        <dbReference type="PROSITE" id="PS50835"/>
    </source>
</evidence>
<dbReference type="SUPFAM" id="SSF48726">
    <property type="entry name" value="Immunoglobulin"/>
    <property type="match status" value="1"/>
</dbReference>
<feature type="transmembrane region" description="Helical" evidence="1">
    <location>
        <begin position="143"/>
        <end position="166"/>
    </location>
</feature>
<sequence>MVQDHGARVRCVFLHEGKRIREERVFLEIQVWGKVKAREELLGSILASQGQGLWKKGGKDAALGQCLGTLLLPVALLLSPLFAAPHGSQLQVTTAPSSMASSNFSYHVHHEVLEQPLEEQVPAYTQATAPVGPTGSGVGPIEGMLIVVGGGAILVIVIKGGAPAAASSYFCRKRRKGAAMTLATTLIRASSVAARRVGAFRTFNFWKKRSEDDSWLIHPACQPGPPGWAVSYNVAEVQGPERCLLGQEVTLRCSMAGTFPEDAVTLWEWIHSKDRMAFESDMDQESPEHQLLLPALPPGWRVTEERAGTCLTSSLTFTPTLQDDGARVRCVFLHEAERIREERVSPEIRVWGSQLQVTTAPSSTAPVSLGALLQCRFDVGGPVALDSLRVM</sequence>
<name>A0A151MVF6_ALLMI</name>
<feature type="domain" description="Ig-like" evidence="2">
    <location>
        <begin position="226"/>
        <end position="345"/>
    </location>
</feature>
<dbReference type="InterPro" id="IPR007110">
    <property type="entry name" value="Ig-like_dom"/>
</dbReference>